<proteinExistence type="predicted"/>
<dbReference type="InParanoid" id="A0A0V0QR54"/>
<evidence type="ECO:0000313" key="2">
    <source>
        <dbReference type="Proteomes" id="UP000054937"/>
    </source>
</evidence>
<sequence>MENLPYYTDNPTFKLFISGKNEGLSYMAQNYFLSIQGKFPVFFMKIRDVIQNEQDLKDLLQVHNLQTFENTVNRMNQKNLMPIIVIDDFEKAQAALTKIKETR</sequence>
<reference evidence="1 2" key="1">
    <citation type="journal article" date="2015" name="Sci. Rep.">
        <title>Genome of the facultative scuticociliatosis pathogen Pseudocohnilembus persalinus provides insight into its virulence through horizontal gene transfer.</title>
        <authorList>
            <person name="Xiong J."/>
            <person name="Wang G."/>
            <person name="Cheng J."/>
            <person name="Tian M."/>
            <person name="Pan X."/>
            <person name="Warren A."/>
            <person name="Jiang C."/>
            <person name="Yuan D."/>
            <person name="Miao W."/>
        </authorList>
    </citation>
    <scope>NUCLEOTIDE SEQUENCE [LARGE SCALE GENOMIC DNA]</scope>
    <source>
        <strain evidence="1">36N120E</strain>
    </source>
</reference>
<dbReference type="EMBL" id="LDAU01000110">
    <property type="protein sequence ID" value="KRX04782.1"/>
    <property type="molecule type" value="Genomic_DNA"/>
</dbReference>
<organism evidence="1 2">
    <name type="scientific">Pseudocohnilembus persalinus</name>
    <name type="common">Ciliate</name>
    <dbReference type="NCBI Taxonomy" id="266149"/>
    <lineage>
        <taxon>Eukaryota</taxon>
        <taxon>Sar</taxon>
        <taxon>Alveolata</taxon>
        <taxon>Ciliophora</taxon>
        <taxon>Intramacronucleata</taxon>
        <taxon>Oligohymenophorea</taxon>
        <taxon>Scuticociliatia</taxon>
        <taxon>Philasterida</taxon>
        <taxon>Pseudocohnilembidae</taxon>
        <taxon>Pseudocohnilembus</taxon>
    </lineage>
</organism>
<evidence type="ECO:0000313" key="1">
    <source>
        <dbReference type="EMBL" id="KRX04782.1"/>
    </source>
</evidence>
<name>A0A0V0QR54_PSEPJ</name>
<accession>A0A0V0QR54</accession>
<dbReference type="Proteomes" id="UP000054937">
    <property type="component" value="Unassembled WGS sequence"/>
</dbReference>
<gene>
    <name evidence="1" type="ORF">PPERSA_06416</name>
</gene>
<comment type="caution">
    <text evidence="1">The sequence shown here is derived from an EMBL/GenBank/DDBJ whole genome shotgun (WGS) entry which is preliminary data.</text>
</comment>
<keyword evidence="2" id="KW-1185">Reference proteome</keyword>
<protein>
    <submittedName>
        <fullName evidence="1">Uncharacterized protein</fullName>
    </submittedName>
</protein>
<dbReference type="AlphaFoldDB" id="A0A0V0QR54"/>